<keyword evidence="1" id="KW-0812">Transmembrane</keyword>
<sequence length="100" mass="11761">MLDSNIKWERIAFIIHKIVFGVIYYGGFIFLYKLQNITLNIKTGFVSLLVYFIPILFLIWFFDISRKKNTWKPFGGYSDKIEILIIIITILVLQITIGII</sequence>
<keyword evidence="3" id="KW-1185">Reference proteome</keyword>
<feature type="transmembrane region" description="Helical" evidence="1">
    <location>
        <begin position="12"/>
        <end position="32"/>
    </location>
</feature>
<evidence type="ECO:0000313" key="3">
    <source>
        <dbReference type="Proteomes" id="UP000632377"/>
    </source>
</evidence>
<keyword evidence="1" id="KW-0472">Membrane</keyword>
<gene>
    <name evidence="2" type="ORF">JK636_13870</name>
</gene>
<evidence type="ECO:0000313" key="2">
    <source>
        <dbReference type="EMBL" id="MBL4936844.1"/>
    </source>
</evidence>
<feature type="transmembrane region" description="Helical" evidence="1">
    <location>
        <begin position="83"/>
        <end position="99"/>
    </location>
</feature>
<reference evidence="2 3" key="1">
    <citation type="submission" date="2021-01" db="EMBL/GenBank/DDBJ databases">
        <title>Genome public.</title>
        <authorList>
            <person name="Liu C."/>
            <person name="Sun Q."/>
        </authorList>
    </citation>
    <scope>NUCLEOTIDE SEQUENCE [LARGE SCALE GENOMIC DNA]</scope>
    <source>
        <strain evidence="2 3">YIM B02515</strain>
    </source>
</reference>
<dbReference type="EMBL" id="JAESWC010000008">
    <property type="protein sequence ID" value="MBL4936844.1"/>
    <property type="molecule type" value="Genomic_DNA"/>
</dbReference>
<proteinExistence type="predicted"/>
<accession>A0ABS1TER9</accession>
<protein>
    <submittedName>
        <fullName evidence="2">Uncharacterized protein</fullName>
    </submittedName>
</protein>
<dbReference type="Proteomes" id="UP000632377">
    <property type="component" value="Unassembled WGS sequence"/>
</dbReference>
<keyword evidence="1" id="KW-1133">Transmembrane helix</keyword>
<organism evidence="2 3">
    <name type="scientific">Clostridium rhizosphaerae</name>
    <dbReference type="NCBI Taxonomy" id="2803861"/>
    <lineage>
        <taxon>Bacteria</taxon>
        <taxon>Bacillati</taxon>
        <taxon>Bacillota</taxon>
        <taxon>Clostridia</taxon>
        <taxon>Eubacteriales</taxon>
        <taxon>Clostridiaceae</taxon>
        <taxon>Clostridium</taxon>
    </lineage>
</organism>
<name>A0ABS1TER9_9CLOT</name>
<comment type="caution">
    <text evidence="2">The sequence shown here is derived from an EMBL/GenBank/DDBJ whole genome shotgun (WGS) entry which is preliminary data.</text>
</comment>
<feature type="transmembrane region" description="Helical" evidence="1">
    <location>
        <begin position="44"/>
        <end position="62"/>
    </location>
</feature>
<evidence type="ECO:0000256" key="1">
    <source>
        <dbReference type="SAM" id="Phobius"/>
    </source>
</evidence>
<dbReference type="RefSeq" id="WP_202749591.1">
    <property type="nucleotide sequence ID" value="NZ_JAESWC010000008.1"/>
</dbReference>